<protein>
    <submittedName>
        <fullName evidence="2">Glutaredoxin</fullName>
    </submittedName>
</protein>
<dbReference type="CDD" id="cd02976">
    <property type="entry name" value="NrdH"/>
    <property type="match status" value="1"/>
</dbReference>
<keyword evidence="3" id="KW-1185">Reference proteome</keyword>
<dbReference type="AlphaFoldDB" id="A0A0B9AAG9"/>
<reference evidence="2 3" key="1">
    <citation type="submission" date="2014-11" db="EMBL/GenBank/DDBJ databases">
        <title>Draft Genome Sequence of Brevibacterium linens AE038-8.</title>
        <authorList>
            <person name="Maizel D."/>
            <person name="Utturkar S.M."/>
            <person name="Brown S.D."/>
            <person name="Ferrero M."/>
            <person name="Rosen B.P."/>
        </authorList>
    </citation>
    <scope>NUCLEOTIDE SEQUENCE [LARGE SCALE GENOMIC DNA]</scope>
    <source>
        <strain evidence="2 3">AE038-8</strain>
    </source>
</reference>
<dbReference type="InterPro" id="IPR002109">
    <property type="entry name" value="Glutaredoxin"/>
</dbReference>
<proteinExistence type="predicted"/>
<dbReference type="Gene3D" id="3.40.30.10">
    <property type="entry name" value="Glutaredoxin"/>
    <property type="match status" value="1"/>
</dbReference>
<dbReference type="EMBL" id="JTJZ01000018">
    <property type="protein sequence ID" value="KHS52576.1"/>
    <property type="molecule type" value="Genomic_DNA"/>
</dbReference>
<evidence type="ECO:0000313" key="3">
    <source>
        <dbReference type="Proteomes" id="UP000031488"/>
    </source>
</evidence>
<dbReference type="InterPro" id="IPR036249">
    <property type="entry name" value="Thioredoxin-like_sf"/>
</dbReference>
<dbReference type="Pfam" id="PF00462">
    <property type="entry name" value="Glutaredoxin"/>
    <property type="match status" value="1"/>
</dbReference>
<evidence type="ECO:0000313" key="2">
    <source>
        <dbReference type="EMBL" id="KHS52576.1"/>
    </source>
</evidence>
<evidence type="ECO:0000259" key="1">
    <source>
        <dbReference type="Pfam" id="PF00462"/>
    </source>
</evidence>
<gene>
    <name evidence="2" type="ORF">AE0388_1559</name>
</gene>
<dbReference type="SUPFAM" id="SSF52833">
    <property type="entry name" value="Thioredoxin-like"/>
    <property type="match status" value="1"/>
</dbReference>
<dbReference type="RefSeq" id="WP_039208869.1">
    <property type="nucleotide sequence ID" value="NZ_JTJZ01000018.1"/>
</dbReference>
<accession>A0A0B9AAG9</accession>
<dbReference type="Proteomes" id="UP000031488">
    <property type="component" value="Unassembled WGS sequence"/>
</dbReference>
<organism evidence="2 3">
    <name type="scientific">Brevibacterium linens</name>
    <dbReference type="NCBI Taxonomy" id="1703"/>
    <lineage>
        <taxon>Bacteria</taxon>
        <taxon>Bacillati</taxon>
        <taxon>Actinomycetota</taxon>
        <taxon>Actinomycetes</taxon>
        <taxon>Micrococcales</taxon>
        <taxon>Brevibacteriaceae</taxon>
        <taxon>Brevibacterium</taxon>
    </lineage>
</organism>
<dbReference type="PROSITE" id="PS51354">
    <property type="entry name" value="GLUTAREDOXIN_2"/>
    <property type="match status" value="1"/>
</dbReference>
<comment type="caution">
    <text evidence="2">The sequence shown here is derived from an EMBL/GenBank/DDBJ whole genome shotgun (WGS) entry which is preliminary data.</text>
</comment>
<dbReference type="OrthoDB" id="8545217at2"/>
<sequence length="87" mass="9515">MAITIYETPGCSGCRLTKAILDRAGINYRTVDLSESLDDYRAVKAMGYTQAPVVCVTYPDGRNDHWSGLRPDLLDKYITSAKAQAAA</sequence>
<dbReference type="PATRIC" id="fig|1703.6.peg.1447"/>
<name>A0A0B9AAG9_BRELN</name>
<feature type="domain" description="Glutaredoxin" evidence="1">
    <location>
        <begin position="3"/>
        <end position="56"/>
    </location>
</feature>